<feature type="region of interest" description="Disordered" evidence="1">
    <location>
        <begin position="1"/>
        <end position="44"/>
    </location>
</feature>
<dbReference type="GeneID" id="113472476"/>
<protein>
    <submittedName>
        <fullName evidence="3">Uncharacterized protein LOC113472476</fullName>
    </submittedName>
</protein>
<reference evidence="3" key="1">
    <citation type="submission" date="2025-08" db="UniProtKB">
        <authorList>
            <consortium name="RefSeq"/>
        </authorList>
    </citation>
    <scope>IDENTIFICATION</scope>
</reference>
<keyword evidence="2" id="KW-1185">Reference proteome</keyword>
<dbReference type="AlphaFoldDB" id="A0A3Q0JI07"/>
<sequence>MTITLNSSEDKTLRVHSDSSDASGDMREDVTRPSKVGGDTIGNNTRAIMQRYEDDRDSICTSVSSVMSTSQLARILEQHSDMESQSELFQEFLQEGKGNV</sequence>
<accession>A0A3Q0JI07</accession>
<dbReference type="RefSeq" id="XP_026688039.1">
    <property type="nucleotide sequence ID" value="XM_026832238.1"/>
</dbReference>
<feature type="compositionally biased region" description="Basic and acidic residues" evidence="1">
    <location>
        <begin position="8"/>
        <end position="32"/>
    </location>
</feature>
<name>A0A3Q0JI07_DIACI</name>
<organism evidence="2 3">
    <name type="scientific">Diaphorina citri</name>
    <name type="common">Asian citrus psyllid</name>
    <dbReference type="NCBI Taxonomy" id="121845"/>
    <lineage>
        <taxon>Eukaryota</taxon>
        <taxon>Metazoa</taxon>
        <taxon>Ecdysozoa</taxon>
        <taxon>Arthropoda</taxon>
        <taxon>Hexapoda</taxon>
        <taxon>Insecta</taxon>
        <taxon>Pterygota</taxon>
        <taxon>Neoptera</taxon>
        <taxon>Paraneoptera</taxon>
        <taxon>Hemiptera</taxon>
        <taxon>Sternorrhyncha</taxon>
        <taxon>Psylloidea</taxon>
        <taxon>Psyllidae</taxon>
        <taxon>Diaphorininae</taxon>
        <taxon>Diaphorina</taxon>
    </lineage>
</organism>
<dbReference type="PaxDb" id="121845-A0A3Q0JI07"/>
<evidence type="ECO:0000256" key="1">
    <source>
        <dbReference type="SAM" id="MobiDB-lite"/>
    </source>
</evidence>
<dbReference type="KEGG" id="dci:113472476"/>
<gene>
    <name evidence="3" type="primary">LOC113472476</name>
</gene>
<dbReference type="Proteomes" id="UP000079169">
    <property type="component" value="Unplaced"/>
</dbReference>
<evidence type="ECO:0000313" key="2">
    <source>
        <dbReference type="Proteomes" id="UP000079169"/>
    </source>
</evidence>
<proteinExistence type="predicted"/>
<evidence type="ECO:0000313" key="3">
    <source>
        <dbReference type="RefSeq" id="XP_026688039.1"/>
    </source>
</evidence>